<evidence type="ECO:0000256" key="1">
    <source>
        <dbReference type="ARBA" id="ARBA00004273"/>
    </source>
</evidence>
<dbReference type="Proteomes" id="UP000594260">
    <property type="component" value="Unplaced"/>
</dbReference>
<dbReference type="GO" id="GO:0061617">
    <property type="term" value="C:MICOS complex"/>
    <property type="evidence" value="ECO:0007669"/>
    <property type="project" value="TreeGrafter"/>
</dbReference>
<dbReference type="AlphaFoldDB" id="A0A7M7L7M7"/>
<keyword evidence="7" id="KW-0472">Membrane</keyword>
<comment type="similarity">
    <text evidence="2">Belongs to the MICOS complex subunit Mic60 family.</text>
</comment>
<evidence type="ECO:0000256" key="5">
    <source>
        <dbReference type="ARBA" id="ARBA00022989"/>
    </source>
</evidence>
<keyword evidence="5" id="KW-1133">Transmembrane helix</keyword>
<evidence type="ECO:0000313" key="9">
    <source>
        <dbReference type="Proteomes" id="UP000594260"/>
    </source>
</evidence>
<dbReference type="RefSeq" id="XP_022672754.1">
    <property type="nucleotide sequence ID" value="XM_022817019.1"/>
</dbReference>
<keyword evidence="9" id="KW-1185">Reference proteome</keyword>
<comment type="subcellular location">
    <subcellularLocation>
        <location evidence="1">Mitochondrion inner membrane</location>
    </subcellularLocation>
</comment>
<evidence type="ECO:0000256" key="3">
    <source>
        <dbReference type="ARBA" id="ARBA00022692"/>
    </source>
</evidence>
<name>A0A7M7L7M7_VARDE</name>
<protein>
    <submittedName>
        <fullName evidence="8">Uncharacterized protein</fullName>
    </submittedName>
</protein>
<organism evidence="8 9">
    <name type="scientific">Varroa destructor</name>
    <name type="common">Honeybee mite</name>
    <dbReference type="NCBI Taxonomy" id="109461"/>
    <lineage>
        <taxon>Eukaryota</taxon>
        <taxon>Metazoa</taxon>
        <taxon>Ecdysozoa</taxon>
        <taxon>Arthropoda</taxon>
        <taxon>Chelicerata</taxon>
        <taxon>Arachnida</taxon>
        <taxon>Acari</taxon>
        <taxon>Parasitiformes</taxon>
        <taxon>Mesostigmata</taxon>
        <taxon>Gamasina</taxon>
        <taxon>Dermanyssoidea</taxon>
        <taxon>Varroidae</taxon>
        <taxon>Varroa</taxon>
    </lineage>
</organism>
<accession>A0A7M7L7M7</accession>
<dbReference type="OrthoDB" id="10261039at2759"/>
<reference evidence="8" key="1">
    <citation type="submission" date="2021-01" db="UniProtKB">
        <authorList>
            <consortium name="EnsemblMetazoa"/>
        </authorList>
    </citation>
    <scope>IDENTIFICATION</scope>
</reference>
<dbReference type="InParanoid" id="A0A7M7L7M7"/>
<keyword evidence="6" id="KW-0496">Mitochondrion</keyword>
<evidence type="ECO:0000256" key="4">
    <source>
        <dbReference type="ARBA" id="ARBA00022792"/>
    </source>
</evidence>
<evidence type="ECO:0000256" key="6">
    <source>
        <dbReference type="ARBA" id="ARBA00023128"/>
    </source>
</evidence>
<dbReference type="EnsemblMetazoa" id="XM_022817019">
    <property type="protein sequence ID" value="XP_022672754"/>
    <property type="gene ID" value="LOC111255255"/>
</dbReference>
<evidence type="ECO:0000256" key="2">
    <source>
        <dbReference type="ARBA" id="ARBA00010877"/>
    </source>
</evidence>
<dbReference type="InterPro" id="IPR019133">
    <property type="entry name" value="MIC60"/>
</dbReference>
<proteinExistence type="inferred from homology"/>
<dbReference type="PANTHER" id="PTHR15415:SF7">
    <property type="entry name" value="MICOS COMPLEX SUBUNIT MIC60"/>
    <property type="match status" value="1"/>
</dbReference>
<dbReference type="GO" id="GO:0042407">
    <property type="term" value="P:cristae formation"/>
    <property type="evidence" value="ECO:0007669"/>
    <property type="project" value="TreeGrafter"/>
</dbReference>
<dbReference type="GeneID" id="111255255"/>
<keyword evidence="3" id="KW-0812">Transmembrane</keyword>
<evidence type="ECO:0000256" key="7">
    <source>
        <dbReference type="ARBA" id="ARBA00023136"/>
    </source>
</evidence>
<sequence>MLQRTILRNLWMSVKVQSYALPGRGVPMRTQSNRKHDNGNANGSLKKIIFGVTAAVASALGYAILNRILQETVESDSTNVVDFESIDHDNPVNETKFSLKEEQNFALKEALRDAIEIAERTNYEATCDLKTAAGKLDDYATKLMCALGESICSDDHHLSKAVNDAKASQSSALQLAHFRRAEADKALRRLRDVVRRGRHNPVTMNNKYLDEAERVLITLQLKLDYASDIAAKSLEKAQLTQNFGLAIEDGKKQLIKEVNAILPEGKSFSEPKKLTTEDLALLISDTHKKIEALHHQLSRIQLSESEKAERVRQYNYQFKEDYTPDKKK</sequence>
<keyword evidence="4" id="KW-0999">Mitochondrion inner membrane</keyword>
<evidence type="ECO:0000313" key="8">
    <source>
        <dbReference type="EnsemblMetazoa" id="XP_022672754"/>
    </source>
</evidence>
<dbReference type="PANTHER" id="PTHR15415">
    <property type="entry name" value="MITOFILIN"/>
    <property type="match status" value="1"/>
</dbReference>
<dbReference type="KEGG" id="vde:111255255"/>